<evidence type="ECO:0000256" key="3">
    <source>
        <dbReference type="ARBA" id="ARBA00022676"/>
    </source>
</evidence>
<gene>
    <name evidence="12" type="ORF">J2S59_000804</name>
</gene>
<evidence type="ECO:0000256" key="2">
    <source>
        <dbReference type="ARBA" id="ARBA00022670"/>
    </source>
</evidence>
<feature type="domain" description="PASTA" evidence="11">
    <location>
        <begin position="686"/>
        <end position="752"/>
    </location>
</feature>
<dbReference type="SMART" id="SM00740">
    <property type="entry name" value="PASTA"/>
    <property type="match status" value="1"/>
</dbReference>
<keyword evidence="6" id="KW-0511">Multifunctional enzyme</keyword>
<dbReference type="Pfam" id="PF00912">
    <property type="entry name" value="Transgly"/>
    <property type="match status" value="1"/>
</dbReference>
<keyword evidence="10" id="KW-0472">Membrane</keyword>
<feature type="compositionally biased region" description="Gly residues" evidence="9">
    <location>
        <begin position="779"/>
        <end position="801"/>
    </location>
</feature>
<organism evidence="12 13">
    <name type="scientific">Nocardioides massiliensis</name>
    <dbReference type="NCBI Taxonomy" id="1325935"/>
    <lineage>
        <taxon>Bacteria</taxon>
        <taxon>Bacillati</taxon>
        <taxon>Actinomycetota</taxon>
        <taxon>Actinomycetes</taxon>
        <taxon>Propionibacteriales</taxon>
        <taxon>Nocardioidaceae</taxon>
        <taxon>Nocardioides</taxon>
    </lineage>
</organism>
<accession>A0ABT9NLS5</accession>
<dbReference type="RefSeq" id="WP_306824830.1">
    <property type="nucleotide sequence ID" value="NZ_JAUSQM010000001.1"/>
</dbReference>
<keyword evidence="4" id="KW-0808">Transferase</keyword>
<reference evidence="12 13" key="1">
    <citation type="submission" date="2023-07" db="EMBL/GenBank/DDBJ databases">
        <title>Sequencing the genomes of 1000 actinobacteria strains.</title>
        <authorList>
            <person name="Klenk H.-P."/>
        </authorList>
    </citation>
    <scope>NUCLEOTIDE SEQUENCE [LARGE SCALE GENOMIC DNA]</scope>
    <source>
        <strain evidence="12 13">GD13</strain>
    </source>
</reference>
<dbReference type="InterPro" id="IPR001460">
    <property type="entry name" value="PCN-bd_Tpept"/>
</dbReference>
<evidence type="ECO:0000313" key="12">
    <source>
        <dbReference type="EMBL" id="MDP9820995.1"/>
    </source>
</evidence>
<dbReference type="PROSITE" id="PS51178">
    <property type="entry name" value="PASTA"/>
    <property type="match status" value="1"/>
</dbReference>
<evidence type="ECO:0000256" key="1">
    <source>
        <dbReference type="ARBA" id="ARBA00022645"/>
    </source>
</evidence>
<dbReference type="InterPro" id="IPR023346">
    <property type="entry name" value="Lysozyme-like_dom_sf"/>
</dbReference>
<dbReference type="Gene3D" id="3.30.10.20">
    <property type="match status" value="1"/>
</dbReference>
<feature type="transmembrane region" description="Helical" evidence="10">
    <location>
        <begin position="12"/>
        <end position="37"/>
    </location>
</feature>
<dbReference type="Pfam" id="PF03793">
    <property type="entry name" value="PASTA"/>
    <property type="match status" value="1"/>
</dbReference>
<sequence length="809" mass="85891">MRRDRLPASAILSHLGVMVAVAAALGVLVAGLALPFAGVAGLSARTVARQIDNLPAELEAEPLPERTRVLDSEGKLLATFYDENRVNISLDKVAPIMREAIVAIEDDRFYEHGALDIKGTLRAFLTNQASDDVVQGGSSITQQMVKLTLVAQAETAEERRAATEETYARKIKELQYAIGFEEKYSKDWILERYLNLAYFGAGAEGIQAASYRYFSKPANKLKLREAALLAGLVQNPSRFDPTRNREAARDRRDVVLRRMAQLGIVTDEQAQKAISRNLGLKPRQTRNGCIFSAAPFFCDYARRYLLADESLGETREEREQLIDRGGLTIKTTVDLRMQRGADEAAAANVQPTDQAVGALAMVEPGTGAVRALAQSRPMGRDRSKGQSFLNYVVDSEYGDANGFQPGSTFKVFVLATAIKNGMSLGTQLSVPAQGYYPVSDYETCDGPYQGTQIWEPRNSTTGAGTFDMYSGTQKSVNTFFAELTQRTGLCEPYELAQKMGVALNDPAREMVPSFALGVADVSPLEMAGAYATFAARGVACANTPIAEIRDATGALFKDYRPDCERVMPRSTADAVNDILRGLLEPGGFAYGSALGRPSAGKTGTTNDNRAVWFVGYTPNMSTAAVIAGANQLGQPSSLNGTVVNGRTIYGVSGSGYAAPMWASAMREAIAVLPVQDFVAPGAAIVQGQQDAVPSVGGLSVDEARRVLEDAGFFPRVSSPVNSNYPSGTVAYTSPGSGATIGTGSTVVIYPSNGVPPLPPPSDDGDGDDDGDGGDEAGDGRGGGDNAGPGRGRGRGGDNPGRGRGRGGDD</sequence>
<keyword evidence="1 12" id="KW-0121">Carboxypeptidase</keyword>
<dbReference type="InterPro" id="IPR001264">
    <property type="entry name" value="Glyco_trans_51"/>
</dbReference>
<dbReference type="Pfam" id="PF00905">
    <property type="entry name" value="Transpeptidase"/>
    <property type="match status" value="1"/>
</dbReference>
<dbReference type="PANTHER" id="PTHR32282:SF33">
    <property type="entry name" value="PEPTIDOGLYCAN GLYCOSYLTRANSFERASE"/>
    <property type="match status" value="1"/>
</dbReference>
<dbReference type="SUPFAM" id="SSF56601">
    <property type="entry name" value="beta-lactamase/transpeptidase-like"/>
    <property type="match status" value="1"/>
</dbReference>
<comment type="catalytic activity">
    <reaction evidence="8">
        <text>[GlcNAc-(1-&gt;4)-Mur2Ac(oyl-L-Ala-gamma-D-Glu-L-Lys-D-Ala-D-Ala)](n)-di-trans,octa-cis-undecaprenyl diphosphate + beta-D-GlcNAc-(1-&gt;4)-Mur2Ac(oyl-L-Ala-gamma-D-Glu-L-Lys-D-Ala-D-Ala)-di-trans,octa-cis-undecaprenyl diphosphate = [GlcNAc-(1-&gt;4)-Mur2Ac(oyl-L-Ala-gamma-D-Glu-L-Lys-D-Ala-D-Ala)](n+1)-di-trans,octa-cis-undecaprenyl diphosphate + di-trans,octa-cis-undecaprenyl diphosphate + H(+)</text>
        <dbReference type="Rhea" id="RHEA:23708"/>
        <dbReference type="Rhea" id="RHEA-COMP:9602"/>
        <dbReference type="Rhea" id="RHEA-COMP:9603"/>
        <dbReference type="ChEBI" id="CHEBI:15378"/>
        <dbReference type="ChEBI" id="CHEBI:58405"/>
        <dbReference type="ChEBI" id="CHEBI:60033"/>
        <dbReference type="ChEBI" id="CHEBI:78435"/>
        <dbReference type="EC" id="2.4.99.28"/>
    </reaction>
</comment>
<evidence type="ECO:0000256" key="10">
    <source>
        <dbReference type="SAM" id="Phobius"/>
    </source>
</evidence>
<evidence type="ECO:0000256" key="9">
    <source>
        <dbReference type="SAM" id="MobiDB-lite"/>
    </source>
</evidence>
<protein>
    <submittedName>
        <fullName evidence="12">Membrane peptidoglycan carboxypeptidase</fullName>
    </submittedName>
</protein>
<keyword evidence="10" id="KW-1133">Transmembrane helix</keyword>
<dbReference type="InterPro" id="IPR036950">
    <property type="entry name" value="PBP_transglycosylase"/>
</dbReference>
<keyword evidence="3" id="KW-0328">Glycosyltransferase</keyword>
<evidence type="ECO:0000256" key="4">
    <source>
        <dbReference type="ARBA" id="ARBA00022679"/>
    </source>
</evidence>
<dbReference type="Gene3D" id="1.10.3810.10">
    <property type="entry name" value="Biosynthetic peptidoglycan transglycosylase-like"/>
    <property type="match status" value="1"/>
</dbReference>
<comment type="caution">
    <text evidence="12">The sequence shown here is derived from an EMBL/GenBank/DDBJ whole genome shotgun (WGS) entry which is preliminary data.</text>
</comment>
<dbReference type="GO" id="GO:0004180">
    <property type="term" value="F:carboxypeptidase activity"/>
    <property type="evidence" value="ECO:0007669"/>
    <property type="project" value="UniProtKB-KW"/>
</dbReference>
<dbReference type="InterPro" id="IPR012338">
    <property type="entry name" value="Beta-lactam/transpept-like"/>
</dbReference>
<proteinExistence type="predicted"/>
<evidence type="ECO:0000313" key="13">
    <source>
        <dbReference type="Proteomes" id="UP001240447"/>
    </source>
</evidence>
<feature type="region of interest" description="Disordered" evidence="9">
    <location>
        <begin position="742"/>
        <end position="809"/>
    </location>
</feature>
<evidence type="ECO:0000256" key="7">
    <source>
        <dbReference type="ARBA" id="ARBA00034000"/>
    </source>
</evidence>
<dbReference type="SUPFAM" id="SSF53955">
    <property type="entry name" value="Lysozyme-like"/>
    <property type="match status" value="1"/>
</dbReference>
<evidence type="ECO:0000256" key="5">
    <source>
        <dbReference type="ARBA" id="ARBA00022801"/>
    </source>
</evidence>
<feature type="compositionally biased region" description="Acidic residues" evidence="9">
    <location>
        <begin position="762"/>
        <end position="776"/>
    </location>
</feature>
<dbReference type="InterPro" id="IPR050396">
    <property type="entry name" value="Glycosyltr_51/Transpeptidase"/>
</dbReference>
<dbReference type="Proteomes" id="UP001240447">
    <property type="component" value="Unassembled WGS sequence"/>
</dbReference>
<dbReference type="InterPro" id="IPR005543">
    <property type="entry name" value="PASTA_dom"/>
</dbReference>
<keyword evidence="10" id="KW-0812">Transmembrane</keyword>
<keyword evidence="13" id="KW-1185">Reference proteome</keyword>
<comment type="catalytic activity">
    <reaction evidence="7">
        <text>Preferential cleavage: (Ac)2-L-Lys-D-Ala-|-D-Ala. Also transpeptidation of peptidyl-alanyl moieties that are N-acyl substituents of D-alanine.</text>
        <dbReference type="EC" id="3.4.16.4"/>
    </reaction>
</comment>
<dbReference type="Gene3D" id="3.40.710.10">
    <property type="entry name" value="DD-peptidase/beta-lactamase superfamily"/>
    <property type="match status" value="1"/>
</dbReference>
<name>A0ABT9NLS5_9ACTN</name>
<dbReference type="CDD" id="cd06577">
    <property type="entry name" value="PASTA_pknB"/>
    <property type="match status" value="1"/>
</dbReference>
<evidence type="ECO:0000259" key="11">
    <source>
        <dbReference type="PROSITE" id="PS51178"/>
    </source>
</evidence>
<keyword evidence="5" id="KW-0378">Hydrolase</keyword>
<dbReference type="EMBL" id="JAUSQM010000001">
    <property type="protein sequence ID" value="MDP9820995.1"/>
    <property type="molecule type" value="Genomic_DNA"/>
</dbReference>
<keyword evidence="2" id="KW-0645">Protease</keyword>
<dbReference type="PANTHER" id="PTHR32282">
    <property type="entry name" value="BINDING PROTEIN TRANSPEPTIDASE, PUTATIVE-RELATED"/>
    <property type="match status" value="1"/>
</dbReference>
<evidence type="ECO:0000256" key="6">
    <source>
        <dbReference type="ARBA" id="ARBA00023268"/>
    </source>
</evidence>
<evidence type="ECO:0000256" key="8">
    <source>
        <dbReference type="ARBA" id="ARBA00049902"/>
    </source>
</evidence>